<evidence type="ECO:0000256" key="1">
    <source>
        <dbReference type="ARBA" id="ARBA00004651"/>
    </source>
</evidence>
<feature type="domain" description="Cardiolipin synthase N-terminal" evidence="7">
    <location>
        <begin position="23"/>
        <end position="68"/>
    </location>
</feature>
<evidence type="ECO:0000256" key="5">
    <source>
        <dbReference type="ARBA" id="ARBA00023136"/>
    </source>
</evidence>
<comment type="subcellular location">
    <subcellularLocation>
        <location evidence="1">Cell membrane</location>
        <topology evidence="1">Multi-pass membrane protein</topology>
    </subcellularLocation>
</comment>
<evidence type="ECO:0000256" key="2">
    <source>
        <dbReference type="ARBA" id="ARBA00022475"/>
    </source>
</evidence>
<feature type="transmembrane region" description="Helical" evidence="6">
    <location>
        <begin position="12"/>
        <end position="36"/>
    </location>
</feature>
<accession>A0ABU4HKF2</accession>
<keyword evidence="2" id="KW-1003">Cell membrane</keyword>
<organism evidence="8 9">
    <name type="scientific">Conexibacter stalactiti</name>
    <dbReference type="NCBI Taxonomy" id="1940611"/>
    <lineage>
        <taxon>Bacteria</taxon>
        <taxon>Bacillati</taxon>
        <taxon>Actinomycetota</taxon>
        <taxon>Thermoleophilia</taxon>
        <taxon>Solirubrobacterales</taxon>
        <taxon>Conexibacteraceae</taxon>
        <taxon>Conexibacter</taxon>
    </lineage>
</organism>
<comment type="caution">
    <text evidence="8">The sequence shown here is derived from an EMBL/GenBank/DDBJ whole genome shotgun (WGS) entry which is preliminary data.</text>
</comment>
<dbReference type="InterPro" id="IPR027379">
    <property type="entry name" value="CLS_N"/>
</dbReference>
<evidence type="ECO:0000313" key="9">
    <source>
        <dbReference type="Proteomes" id="UP001284601"/>
    </source>
</evidence>
<name>A0ABU4HKF2_9ACTN</name>
<proteinExistence type="predicted"/>
<keyword evidence="5 6" id="KW-0472">Membrane</keyword>
<dbReference type="EMBL" id="JAWSTH010000003">
    <property type="protein sequence ID" value="MDW5593189.1"/>
    <property type="molecule type" value="Genomic_DNA"/>
</dbReference>
<evidence type="ECO:0000256" key="4">
    <source>
        <dbReference type="ARBA" id="ARBA00022989"/>
    </source>
</evidence>
<keyword evidence="9" id="KW-1185">Reference proteome</keyword>
<sequence length="138" mass="15447">MVFAADFPFLDVLWSMIIFFAWVAWIWMMIVILSDVFRRDDIGGWKKAAWCVFMIVLPFIGVLTYLIAQHDGMVRRNMEQADRVQRQFDERVRTVAGSGNGGSGGGAAAQIEAAERLRARGTINDDEFASLKAKALAS</sequence>
<keyword evidence="3 6" id="KW-0812">Transmembrane</keyword>
<evidence type="ECO:0000313" key="8">
    <source>
        <dbReference type="EMBL" id="MDW5593189.1"/>
    </source>
</evidence>
<dbReference type="Proteomes" id="UP001284601">
    <property type="component" value="Unassembled WGS sequence"/>
</dbReference>
<keyword evidence="4 6" id="KW-1133">Transmembrane helix</keyword>
<reference evidence="8 9" key="2">
    <citation type="submission" date="2023-10" db="EMBL/GenBank/DDBJ databases">
        <authorList>
            <person name="Han X.F."/>
        </authorList>
    </citation>
    <scope>NUCLEOTIDE SEQUENCE [LARGE SCALE GENOMIC DNA]</scope>
    <source>
        <strain evidence="8 9">KCTC 39840</strain>
    </source>
</reference>
<evidence type="ECO:0000256" key="3">
    <source>
        <dbReference type="ARBA" id="ARBA00022692"/>
    </source>
</evidence>
<evidence type="ECO:0000259" key="7">
    <source>
        <dbReference type="Pfam" id="PF13396"/>
    </source>
</evidence>
<dbReference type="RefSeq" id="WP_318595451.1">
    <property type="nucleotide sequence ID" value="NZ_JAWSTH010000003.1"/>
</dbReference>
<evidence type="ECO:0000256" key="6">
    <source>
        <dbReference type="SAM" id="Phobius"/>
    </source>
</evidence>
<reference evidence="9" key="1">
    <citation type="submission" date="2023-07" db="EMBL/GenBank/DDBJ databases">
        <title>Conexibacter stalactiti sp. nov., isolated from stalactites in a lava cave and emended description of the genus Conexibacter.</title>
        <authorList>
            <person name="Lee S.D."/>
        </authorList>
    </citation>
    <scope>NUCLEOTIDE SEQUENCE [LARGE SCALE GENOMIC DNA]</scope>
    <source>
        <strain evidence="9">KCTC 39840</strain>
    </source>
</reference>
<protein>
    <submittedName>
        <fullName evidence="8">SHOCT domain-containing protein</fullName>
    </submittedName>
</protein>
<feature type="transmembrane region" description="Helical" evidence="6">
    <location>
        <begin position="48"/>
        <end position="68"/>
    </location>
</feature>
<dbReference type="Pfam" id="PF13396">
    <property type="entry name" value="PLDc_N"/>
    <property type="match status" value="1"/>
</dbReference>
<gene>
    <name evidence="8" type="ORF">R7226_02490</name>
</gene>